<dbReference type="InterPro" id="IPR007829">
    <property type="entry name" value="TM2"/>
</dbReference>
<keyword evidence="2 6" id="KW-0812">Transmembrane</keyword>
<dbReference type="Pfam" id="PF05154">
    <property type="entry name" value="TM2"/>
    <property type="match status" value="1"/>
</dbReference>
<evidence type="ECO:0000259" key="7">
    <source>
        <dbReference type="Pfam" id="PF05154"/>
    </source>
</evidence>
<evidence type="ECO:0000313" key="8">
    <source>
        <dbReference type="EMBL" id="TFC04822.1"/>
    </source>
</evidence>
<accession>A0A4V3ID49</accession>
<name>A0A4V3ID49_9MICO</name>
<keyword evidence="3 6" id="KW-1133">Transmembrane helix</keyword>
<evidence type="ECO:0000256" key="6">
    <source>
        <dbReference type="SAM" id="Phobius"/>
    </source>
</evidence>
<dbReference type="PANTHER" id="PTHR21016:SF25">
    <property type="entry name" value="TM2 DOMAIN-CONTAINING PROTEIN DDB_G0277895-RELATED"/>
    <property type="match status" value="1"/>
</dbReference>
<keyword evidence="4 6" id="KW-0472">Membrane</keyword>
<dbReference type="InterPro" id="IPR050932">
    <property type="entry name" value="TM2D1-3-like"/>
</dbReference>
<evidence type="ECO:0000313" key="9">
    <source>
        <dbReference type="Proteomes" id="UP000297907"/>
    </source>
</evidence>
<sequence length="133" mass="14741">MRRPRRDFSTPECASTAGETPHTRRTFRVPAQPQQINGLTGRTGSLRPGRNRDVGTAYLFALLLGGFGAHHFYLGNIGRGIALLLLWWIGWLSLVIVIGGFMLTGAVIWYIVDMCTLPSQVRAKNATPADLYR</sequence>
<gene>
    <name evidence="8" type="ORF">E3O42_04825</name>
</gene>
<organism evidence="8 9">
    <name type="scientific">Cryobacterium adonitolivorans</name>
    <dbReference type="NCBI Taxonomy" id="1259189"/>
    <lineage>
        <taxon>Bacteria</taxon>
        <taxon>Bacillati</taxon>
        <taxon>Actinomycetota</taxon>
        <taxon>Actinomycetes</taxon>
        <taxon>Micrococcales</taxon>
        <taxon>Microbacteriaceae</taxon>
        <taxon>Cryobacterium</taxon>
    </lineage>
</organism>
<evidence type="ECO:0000256" key="1">
    <source>
        <dbReference type="ARBA" id="ARBA00004141"/>
    </source>
</evidence>
<evidence type="ECO:0000256" key="2">
    <source>
        <dbReference type="ARBA" id="ARBA00022692"/>
    </source>
</evidence>
<comment type="caution">
    <text evidence="8">The sequence shown here is derived from an EMBL/GenBank/DDBJ whole genome shotgun (WGS) entry which is preliminary data.</text>
</comment>
<dbReference type="PANTHER" id="PTHR21016">
    <property type="entry name" value="BETA-AMYLOID BINDING PROTEIN-RELATED"/>
    <property type="match status" value="1"/>
</dbReference>
<feature type="transmembrane region" description="Helical" evidence="6">
    <location>
        <begin position="55"/>
        <end position="73"/>
    </location>
</feature>
<dbReference type="EMBL" id="SOFL01000012">
    <property type="protein sequence ID" value="TFC04822.1"/>
    <property type="molecule type" value="Genomic_DNA"/>
</dbReference>
<protein>
    <submittedName>
        <fullName evidence="8">TM2 domain-containing protein</fullName>
    </submittedName>
</protein>
<proteinExistence type="predicted"/>
<dbReference type="Proteomes" id="UP000297907">
    <property type="component" value="Unassembled WGS sequence"/>
</dbReference>
<dbReference type="OrthoDB" id="5244233at2"/>
<feature type="domain" description="TM2" evidence="7">
    <location>
        <begin position="52"/>
        <end position="101"/>
    </location>
</feature>
<keyword evidence="9" id="KW-1185">Reference proteome</keyword>
<dbReference type="GO" id="GO:0016020">
    <property type="term" value="C:membrane"/>
    <property type="evidence" value="ECO:0007669"/>
    <property type="project" value="UniProtKB-SubCell"/>
</dbReference>
<evidence type="ECO:0000256" key="3">
    <source>
        <dbReference type="ARBA" id="ARBA00022989"/>
    </source>
</evidence>
<dbReference type="AlphaFoldDB" id="A0A4V3ID49"/>
<reference evidence="8 9" key="1">
    <citation type="submission" date="2019-03" db="EMBL/GenBank/DDBJ databases">
        <title>Genomics of glacier-inhabiting Cryobacterium strains.</title>
        <authorList>
            <person name="Liu Q."/>
            <person name="Xin Y.-H."/>
        </authorList>
    </citation>
    <scope>NUCLEOTIDE SEQUENCE [LARGE SCALE GENOMIC DNA]</scope>
    <source>
        <strain evidence="8 9">RHLS22-1</strain>
    </source>
</reference>
<evidence type="ECO:0000256" key="4">
    <source>
        <dbReference type="ARBA" id="ARBA00023136"/>
    </source>
</evidence>
<feature type="region of interest" description="Disordered" evidence="5">
    <location>
        <begin position="1"/>
        <end position="24"/>
    </location>
</feature>
<comment type="subcellular location">
    <subcellularLocation>
        <location evidence="1">Membrane</location>
        <topology evidence="1">Multi-pass membrane protein</topology>
    </subcellularLocation>
</comment>
<evidence type="ECO:0000256" key="5">
    <source>
        <dbReference type="SAM" id="MobiDB-lite"/>
    </source>
</evidence>
<feature type="transmembrane region" description="Helical" evidence="6">
    <location>
        <begin position="85"/>
        <end position="112"/>
    </location>
</feature>